<dbReference type="EMBL" id="PDOE01000001">
    <property type="protein sequence ID" value="RKL68766.1"/>
    <property type="molecule type" value="Genomic_DNA"/>
</dbReference>
<protein>
    <submittedName>
        <fullName evidence="2">Stage III sporulation protein AE</fullName>
    </submittedName>
</protein>
<keyword evidence="1" id="KW-0812">Transmembrane</keyword>
<dbReference type="AlphaFoldDB" id="A0A3A9KVX8"/>
<comment type="caution">
    <text evidence="2">The sequence shown here is derived from an EMBL/GenBank/DDBJ whole genome shotgun (WGS) entry which is preliminary data.</text>
</comment>
<organism evidence="2 3">
    <name type="scientific">Salipaludibacillus neizhouensis</name>
    <dbReference type="NCBI Taxonomy" id="885475"/>
    <lineage>
        <taxon>Bacteria</taxon>
        <taxon>Bacillati</taxon>
        <taxon>Bacillota</taxon>
        <taxon>Bacilli</taxon>
        <taxon>Bacillales</taxon>
        <taxon>Bacillaceae</taxon>
    </lineage>
</organism>
<proteinExistence type="predicted"/>
<dbReference type="RefSeq" id="WP_110936594.1">
    <property type="nucleotide sequence ID" value="NZ_KZ614146.1"/>
</dbReference>
<evidence type="ECO:0000313" key="3">
    <source>
        <dbReference type="Proteomes" id="UP000281498"/>
    </source>
</evidence>
<feature type="transmembrane region" description="Helical" evidence="1">
    <location>
        <begin position="107"/>
        <end position="124"/>
    </location>
</feature>
<keyword evidence="3" id="KW-1185">Reference proteome</keyword>
<dbReference type="InterPro" id="IPR014194">
    <property type="entry name" value="Spore_III_AE"/>
</dbReference>
<dbReference type="OrthoDB" id="2373222at2"/>
<feature type="transmembrane region" description="Helical" evidence="1">
    <location>
        <begin position="169"/>
        <end position="194"/>
    </location>
</feature>
<keyword evidence="1" id="KW-1133">Transmembrane helix</keyword>
<keyword evidence="1" id="KW-0472">Membrane</keyword>
<feature type="transmembrane region" description="Helical" evidence="1">
    <location>
        <begin position="136"/>
        <end position="157"/>
    </location>
</feature>
<sequence length="396" mass="43060">MKYLFAMLGCAIIFLLSEGWTSIVFAEEETTPITEEEMVEKQLGSLDISEVMNFWDSLQDEYGGFLPEIERDNLKDLIGNTDNLSFKGWLTGFASYFLHEIVAQGKLLGTLILLTVFSMILVQLQQAFEKHQISKVAYAVTYMVLIIIALNSFYLAMELAETTISTMSNFMMAIIPLILVLMASVGSVTSVALFHPIIMFIVHTTGLFVQYFVLPLLLLSTLLSIVSTMTEHYKVSKLAVLLRNISIGSLGIFLTVFLGVLSVQGATAAVADGIAIRTAKFVTGNFIPVVGRMFTDAADTVMGASLLLKNTIGVLGLVMLLLVCIFPALKVLALGMIYSFSAAVLQPLGGGPIIECLSIIGKNVLLIFAALAAVSLMFFLSITIIVISGNLSIMMR</sequence>
<dbReference type="NCBIfam" id="TIGR02829">
    <property type="entry name" value="spore_III_AE"/>
    <property type="match status" value="1"/>
</dbReference>
<feature type="transmembrane region" description="Helical" evidence="1">
    <location>
        <begin position="206"/>
        <end position="227"/>
    </location>
</feature>
<feature type="transmembrane region" description="Helical" evidence="1">
    <location>
        <begin position="365"/>
        <end position="387"/>
    </location>
</feature>
<accession>A0A3A9KVX8</accession>
<evidence type="ECO:0000313" key="2">
    <source>
        <dbReference type="EMBL" id="RKL68766.1"/>
    </source>
</evidence>
<dbReference type="Pfam" id="PF09546">
    <property type="entry name" value="Spore_III_AE"/>
    <property type="match status" value="1"/>
</dbReference>
<feature type="transmembrane region" description="Helical" evidence="1">
    <location>
        <begin position="312"/>
        <end position="345"/>
    </location>
</feature>
<dbReference type="Proteomes" id="UP000281498">
    <property type="component" value="Unassembled WGS sequence"/>
</dbReference>
<name>A0A3A9KVX8_9BACI</name>
<gene>
    <name evidence="2" type="primary">spoIIIAE</name>
    <name evidence="2" type="ORF">CR203_01585</name>
</gene>
<reference evidence="2 3" key="1">
    <citation type="submission" date="2017-10" db="EMBL/GenBank/DDBJ databases">
        <title>Bacillus sp. nov., a halophilic bacterium isolated from a Keqin Lake.</title>
        <authorList>
            <person name="Wang H."/>
        </authorList>
    </citation>
    <scope>NUCLEOTIDE SEQUENCE [LARGE SCALE GENOMIC DNA]</scope>
    <source>
        <strain evidence="2 3">KCTC 13187</strain>
    </source>
</reference>
<evidence type="ECO:0000256" key="1">
    <source>
        <dbReference type="SAM" id="Phobius"/>
    </source>
</evidence>
<feature type="transmembrane region" description="Helical" evidence="1">
    <location>
        <begin position="247"/>
        <end position="271"/>
    </location>
</feature>